<evidence type="ECO:0000313" key="2">
    <source>
        <dbReference type="EMBL" id="MBD8526870.1"/>
    </source>
</evidence>
<organism evidence="2 3">
    <name type="scientific">Pseudomarimonas arenosa</name>
    <dbReference type="NCBI Taxonomy" id="2774145"/>
    <lineage>
        <taxon>Bacteria</taxon>
        <taxon>Pseudomonadati</taxon>
        <taxon>Pseudomonadota</taxon>
        <taxon>Gammaproteobacteria</taxon>
        <taxon>Lysobacterales</taxon>
        <taxon>Lysobacteraceae</taxon>
        <taxon>Pseudomarimonas</taxon>
    </lineage>
</organism>
<dbReference type="AlphaFoldDB" id="A0AAW3ZPM2"/>
<dbReference type="EMBL" id="JACYTR010000033">
    <property type="protein sequence ID" value="MBD8526870.1"/>
    <property type="molecule type" value="Genomic_DNA"/>
</dbReference>
<evidence type="ECO:0000313" key="3">
    <source>
        <dbReference type="Proteomes" id="UP000613768"/>
    </source>
</evidence>
<sequence>MSLSVAAVLCAPGWAFADDAREAALEARIAELERLVNQLVQQQKAEPASASPQTTPASKPIMPGANPGTQFSYGGFIKLDAMLTDTSDGEIADGSAARTLYVPGAIPVGGADEGTDLDMHAQFSRFWFSADTTLDSGDKLRGYLEFDLFGGALGSEAATNTYGVTIRHAYASWNNWLAGQTWSNFQDVAALPDAVDFIGPTEGTVFSRQAQIRYTSGPWSVAMENPETLVGGFGGSPGRIASDDNTLPDVTLRYTGKHANGHFSLAGILRELSYENIASNIDDSRLGYGLSISGKQVINADNDIRYMLTGGLGIGRYLGLAAGNDAVIDADGDLDSVGMLAGFAAWRHVFSPGLRSNLYYSAAHYDNDTDLSGMGVTKRVHSLSGNLIWTVLPKLDVGVELRLANRELESGADGDLRRLQLHAKYSF</sequence>
<feature type="compositionally biased region" description="Polar residues" evidence="1">
    <location>
        <begin position="43"/>
        <end position="57"/>
    </location>
</feature>
<dbReference type="SUPFAM" id="SSF56935">
    <property type="entry name" value="Porins"/>
    <property type="match status" value="1"/>
</dbReference>
<evidence type="ECO:0008006" key="4">
    <source>
        <dbReference type="Google" id="ProtNLM"/>
    </source>
</evidence>
<comment type="caution">
    <text evidence="2">The sequence shown here is derived from an EMBL/GenBank/DDBJ whole genome shotgun (WGS) entry which is preliminary data.</text>
</comment>
<dbReference type="InterPro" id="IPR045748">
    <property type="entry name" value="DcaP"/>
</dbReference>
<evidence type="ECO:0000256" key="1">
    <source>
        <dbReference type="SAM" id="MobiDB-lite"/>
    </source>
</evidence>
<accession>A0AAW3ZPM2</accession>
<dbReference type="Pfam" id="PF19577">
    <property type="entry name" value="DcaP"/>
    <property type="match status" value="1"/>
</dbReference>
<protein>
    <recommendedName>
        <fullName evidence="4">Porin</fullName>
    </recommendedName>
</protein>
<keyword evidence="3" id="KW-1185">Reference proteome</keyword>
<gene>
    <name evidence="2" type="ORF">IFO71_14100</name>
</gene>
<reference evidence="2 3" key="1">
    <citation type="submission" date="2020-09" db="EMBL/GenBank/DDBJ databases">
        <title>Pseudoxanthomonas sp. CAU 1598 isolated from sand of Yaerae Beach.</title>
        <authorList>
            <person name="Kim W."/>
        </authorList>
    </citation>
    <scope>NUCLEOTIDE SEQUENCE [LARGE SCALE GENOMIC DNA]</scope>
    <source>
        <strain evidence="2 3">CAU 1598</strain>
    </source>
</reference>
<dbReference type="Proteomes" id="UP000613768">
    <property type="component" value="Unassembled WGS sequence"/>
</dbReference>
<proteinExistence type="predicted"/>
<name>A0AAW3ZPM2_9GAMM</name>
<feature type="region of interest" description="Disordered" evidence="1">
    <location>
        <begin position="43"/>
        <end position="64"/>
    </location>
</feature>